<keyword evidence="6" id="KW-0746">Sphingolipid metabolism</keyword>
<dbReference type="SUPFAM" id="SSF51445">
    <property type="entry name" value="(Trans)glycosidases"/>
    <property type="match status" value="1"/>
</dbReference>
<evidence type="ECO:0000256" key="1">
    <source>
        <dbReference type="ARBA" id="ARBA00001013"/>
    </source>
</evidence>
<comment type="catalytic activity">
    <reaction evidence="1">
        <text>a beta-D-glucosyl-(1&lt;-&gt;1')-N-acylsphing-4-enine + H2O = an N-acylsphing-4-enine + D-glucose</text>
        <dbReference type="Rhea" id="RHEA:13269"/>
        <dbReference type="ChEBI" id="CHEBI:4167"/>
        <dbReference type="ChEBI" id="CHEBI:15377"/>
        <dbReference type="ChEBI" id="CHEBI:22801"/>
        <dbReference type="ChEBI" id="CHEBI:52639"/>
        <dbReference type="EC" id="3.2.1.45"/>
    </reaction>
    <physiologicalReaction direction="left-to-right" evidence="1">
        <dbReference type="Rhea" id="RHEA:13270"/>
    </physiologicalReaction>
</comment>
<keyword evidence="4" id="KW-0732">Signal</keyword>
<dbReference type="GO" id="GO:0016020">
    <property type="term" value="C:membrane"/>
    <property type="evidence" value="ECO:0007669"/>
    <property type="project" value="GOC"/>
</dbReference>
<feature type="domain" description="Glycosyl hydrolase family 30 TIM-barrel" evidence="8">
    <location>
        <begin position="366"/>
        <end position="717"/>
    </location>
</feature>
<dbReference type="Pfam" id="PF17189">
    <property type="entry name" value="Glyco_hydro_30C"/>
    <property type="match status" value="1"/>
</dbReference>
<name>A0AAF3EWZ1_9BILA</name>
<evidence type="ECO:0000313" key="10">
    <source>
        <dbReference type="Proteomes" id="UP000887575"/>
    </source>
</evidence>
<dbReference type="WBParaSite" id="MBELARI_LOCUS18082">
    <property type="protein sequence ID" value="MBELARI_LOCUS18082"/>
    <property type="gene ID" value="MBELARI_LOCUS18082"/>
</dbReference>
<dbReference type="Gene3D" id="3.20.20.80">
    <property type="entry name" value="Glycosidases"/>
    <property type="match status" value="1"/>
</dbReference>
<evidence type="ECO:0000259" key="8">
    <source>
        <dbReference type="Pfam" id="PF02055"/>
    </source>
</evidence>
<evidence type="ECO:0000259" key="9">
    <source>
        <dbReference type="Pfam" id="PF17189"/>
    </source>
</evidence>
<keyword evidence="10" id="KW-1185">Reference proteome</keyword>
<dbReference type="SUPFAM" id="SSF51011">
    <property type="entry name" value="Glycosyl hydrolase domain"/>
    <property type="match status" value="1"/>
</dbReference>
<feature type="region of interest" description="Disordered" evidence="7">
    <location>
        <begin position="1"/>
        <end position="30"/>
    </location>
</feature>
<evidence type="ECO:0000313" key="11">
    <source>
        <dbReference type="WBParaSite" id="MBELARI_LOCUS18082"/>
    </source>
</evidence>
<evidence type="ECO:0000256" key="3">
    <source>
        <dbReference type="ARBA" id="ARBA00012658"/>
    </source>
</evidence>
<dbReference type="InterPro" id="IPR033453">
    <property type="entry name" value="Glyco_hydro_30_TIM-barrel"/>
</dbReference>
<dbReference type="Proteomes" id="UP000887575">
    <property type="component" value="Unassembled WGS sequence"/>
</dbReference>
<sequence length="797" mass="90903">MSDDLSSDARPFKPNQQITRRDLGGEDPHKMRKLDNKLKRLREKVQLDREIDNELFFGMLNLEEKLRLRKLFELEEEDVEEKKPEIFGNWDALPDEIVKKILKMSIDFPQATGQLLGGPGMKNPCQMVADEDLLNCYRPCRLENLLIIGRVTLNQRLMNALLEMDISMVKTIKFLDIMGIELQDPVGKIKSFLKNAMSLKQFEFSGFSSNLEIYSILLQLKGYIENRGIECTPKHYSREEMLKYRKENKHHAALREEGRKHLRAVSSSCSCYESYASAFVDTQFLNPCVPKYYEPNYEEPSMVCVCNASYCDEIASPGVLGANEAQMYTTNSAGKRMWREAILFENTQQYDYVITLDPTQQAQQIFGFGGTFTDAVGINLLSLNAYARQQLINTLFSVKGSEYTLAKVSIGSNAFSTRVYSNNDNDGDFNNSKFSLTAEDRQYKIPFILQAMAATNEGNLTVVASPYAPPAWMKSNGKAQGGVPMKNPYMGEYYGAYADYLIKFIQYYKAEGIPIWGLTIGARPYETGSDKNYPTQTLSFNATVQRDFIKTFMGIYMERSNAAKDTKLMIIDDGRGLLQDWGATILDDDMVNLYTAGFAIQQYGDEESAPAMTSIVHTQWRDKFFLYTEAATGWDPYDYPGVKMGWWNRADRYMMSLIENISQWVSGWIDYNLVLDVNGGPSWANVSYDAPIIVNSTAQEFYKQPTYYALAHFSKFIRPGATRIELTNNDDIVEIESVAVINPWGQRVLILLNSGLSWVYNVTIVDTARPNQFLNIQMGPREFRTILWDAPNHNKEK</sequence>
<keyword evidence="6" id="KW-0443">Lipid metabolism</keyword>
<keyword evidence="6" id="KW-0326">Glycosidase</keyword>
<dbReference type="GO" id="GO:0004348">
    <property type="term" value="F:glucosylceramidase activity"/>
    <property type="evidence" value="ECO:0007669"/>
    <property type="project" value="UniProtKB-EC"/>
</dbReference>
<dbReference type="InterPro" id="IPR017853">
    <property type="entry name" value="GH"/>
</dbReference>
<evidence type="ECO:0000256" key="6">
    <source>
        <dbReference type="RuleBase" id="RU361188"/>
    </source>
</evidence>
<feature type="domain" description="Glycosyl hydrolase family 30 beta sandwich" evidence="9">
    <location>
        <begin position="720"/>
        <end position="776"/>
    </location>
</feature>
<proteinExistence type="inferred from homology"/>
<protein>
    <recommendedName>
        <fullName evidence="3 6">Glucosylceramidase</fullName>
        <ecNumber evidence="3 6">3.2.1.45</ecNumber>
    </recommendedName>
</protein>
<accession>A0AAF3EWZ1</accession>
<dbReference type="InterPro" id="IPR033452">
    <property type="entry name" value="GH30_C"/>
</dbReference>
<evidence type="ECO:0000256" key="7">
    <source>
        <dbReference type="SAM" id="MobiDB-lite"/>
    </source>
</evidence>
<feature type="compositionally biased region" description="Basic and acidic residues" evidence="7">
    <location>
        <begin position="19"/>
        <end position="30"/>
    </location>
</feature>
<reference evidence="11" key="1">
    <citation type="submission" date="2024-02" db="UniProtKB">
        <authorList>
            <consortium name="WormBaseParasite"/>
        </authorList>
    </citation>
    <scope>IDENTIFICATION</scope>
</reference>
<evidence type="ECO:0000256" key="2">
    <source>
        <dbReference type="ARBA" id="ARBA00005382"/>
    </source>
</evidence>
<evidence type="ECO:0000256" key="5">
    <source>
        <dbReference type="ARBA" id="ARBA00022801"/>
    </source>
</evidence>
<keyword evidence="5 6" id="KW-0378">Hydrolase</keyword>
<dbReference type="Pfam" id="PF02055">
    <property type="entry name" value="Glyco_hydro_30"/>
    <property type="match status" value="1"/>
</dbReference>
<dbReference type="PRINTS" id="PR00843">
    <property type="entry name" value="GLHYDRLASE30"/>
</dbReference>
<comment type="similarity">
    <text evidence="2 6">Belongs to the glycosyl hydrolase 30 family.</text>
</comment>
<dbReference type="PANTHER" id="PTHR11069:SF23">
    <property type="entry name" value="LYSOSOMAL ACID GLUCOSYLCERAMIDASE"/>
    <property type="match status" value="1"/>
</dbReference>
<dbReference type="InterPro" id="IPR001139">
    <property type="entry name" value="Glyco_hydro_30"/>
</dbReference>
<dbReference type="PANTHER" id="PTHR11069">
    <property type="entry name" value="GLUCOSYLCERAMIDASE"/>
    <property type="match status" value="1"/>
</dbReference>
<dbReference type="AlphaFoldDB" id="A0AAF3EWZ1"/>
<dbReference type="EC" id="3.2.1.45" evidence="3 6"/>
<dbReference type="GO" id="GO:0006680">
    <property type="term" value="P:glucosylceramide catabolic process"/>
    <property type="evidence" value="ECO:0007669"/>
    <property type="project" value="TreeGrafter"/>
</dbReference>
<organism evidence="10 11">
    <name type="scientific">Mesorhabditis belari</name>
    <dbReference type="NCBI Taxonomy" id="2138241"/>
    <lineage>
        <taxon>Eukaryota</taxon>
        <taxon>Metazoa</taxon>
        <taxon>Ecdysozoa</taxon>
        <taxon>Nematoda</taxon>
        <taxon>Chromadorea</taxon>
        <taxon>Rhabditida</taxon>
        <taxon>Rhabditina</taxon>
        <taxon>Rhabditomorpha</taxon>
        <taxon>Rhabditoidea</taxon>
        <taxon>Rhabditidae</taxon>
        <taxon>Mesorhabditinae</taxon>
        <taxon>Mesorhabditis</taxon>
    </lineage>
</organism>
<evidence type="ECO:0000256" key="4">
    <source>
        <dbReference type="ARBA" id="ARBA00022729"/>
    </source>
</evidence>